<dbReference type="InterPro" id="IPR000626">
    <property type="entry name" value="Ubiquitin-like_dom"/>
</dbReference>
<dbReference type="PANTHER" id="PTHR16470">
    <property type="entry name" value="UBIQUITIN DOMAIN-CONTAINING PROTEIN UBFD1"/>
    <property type="match status" value="1"/>
</dbReference>
<dbReference type="InterPro" id="IPR039120">
    <property type="entry name" value="UBFD1"/>
</dbReference>
<organism evidence="3 4">
    <name type="scientific">Maylandia zebra</name>
    <name type="common">zebra mbuna</name>
    <dbReference type="NCBI Taxonomy" id="106582"/>
    <lineage>
        <taxon>Eukaryota</taxon>
        <taxon>Metazoa</taxon>
        <taxon>Chordata</taxon>
        <taxon>Craniata</taxon>
        <taxon>Vertebrata</taxon>
        <taxon>Euteleostomi</taxon>
        <taxon>Actinopterygii</taxon>
        <taxon>Neopterygii</taxon>
        <taxon>Teleostei</taxon>
        <taxon>Neoteleostei</taxon>
        <taxon>Acanthomorphata</taxon>
        <taxon>Ovalentaria</taxon>
        <taxon>Cichlomorphae</taxon>
        <taxon>Cichliformes</taxon>
        <taxon>Cichlidae</taxon>
        <taxon>African cichlids</taxon>
        <taxon>Pseudocrenilabrinae</taxon>
        <taxon>Haplochromini</taxon>
        <taxon>Maylandia</taxon>
        <taxon>Maylandia zebra complex</taxon>
    </lineage>
</organism>
<dbReference type="PROSITE" id="PS50053">
    <property type="entry name" value="UBIQUITIN_2"/>
    <property type="match status" value="1"/>
</dbReference>
<accession>A0A3P9D7V3</accession>
<dbReference type="SMART" id="SM00213">
    <property type="entry name" value="UBQ"/>
    <property type="match status" value="1"/>
</dbReference>
<dbReference type="InterPro" id="IPR019954">
    <property type="entry name" value="Ubiquitin_CS"/>
</dbReference>
<sequence length="277" mass="31027">METEAKPKEAESLGEDVEKGGAEATSHTDAGNSTTQDSNISNGDDTEDKETVDLKIIWNKNKYDLKIPVDSTGAKLKESIHSLTGLPPAMQKVMYKGLLPEDKTLREIKITNGAKIMVVGSTINDVLAVNTPKEVIQQEVKAEENKKEPLCRQKFFCCKRKINLLLAVDKGAFTVIQCERLPTVPLSGMYNKSGGKVRLTFKLEQDQLWIGTKERTEKVPMGSIKNIVSEPIEGHEDYHMMAFQLGPTEASQYWVYWVPAQFVDAIKDTVLGKWQYF</sequence>
<name>A0A3P9D7V3_9CICH</name>
<dbReference type="PANTHER" id="PTHR16470:SF0">
    <property type="entry name" value="UBIQUITIN DOMAIN-CONTAINING PROTEIN UBFD1"/>
    <property type="match status" value="1"/>
</dbReference>
<dbReference type="PROSITE" id="PS00299">
    <property type="entry name" value="UBIQUITIN_1"/>
    <property type="match status" value="1"/>
</dbReference>
<dbReference type="Ensembl" id="ENSMZET00005031130.1">
    <property type="protein sequence ID" value="ENSMZEP00005030181.1"/>
    <property type="gene ID" value="ENSMZEG00005022498.1"/>
</dbReference>
<dbReference type="GeneTree" id="ENSGT00390000012857"/>
<dbReference type="InterPro" id="IPR057455">
    <property type="entry name" value="UBFD1_C"/>
</dbReference>
<dbReference type="InterPro" id="IPR029071">
    <property type="entry name" value="Ubiquitin-like_domsf"/>
</dbReference>
<reference evidence="3 4" key="1">
    <citation type="journal article" date="2014" name="Nature">
        <title>The genomic substrate for adaptive radiation in African cichlid fish.</title>
        <authorList>
            <person name="Brawand D."/>
            <person name="Wagner C.E."/>
            <person name="Li Y.I."/>
            <person name="Malinsky M."/>
            <person name="Keller I."/>
            <person name="Fan S."/>
            <person name="Simakov O."/>
            <person name="Ng A.Y."/>
            <person name="Lim Z.W."/>
            <person name="Bezault E."/>
            <person name="Turner-Maier J."/>
            <person name="Johnson J."/>
            <person name="Alcazar R."/>
            <person name="Noh H.J."/>
            <person name="Russell P."/>
            <person name="Aken B."/>
            <person name="Alfoldi J."/>
            <person name="Amemiya C."/>
            <person name="Azzouzi N."/>
            <person name="Baroiller J.F."/>
            <person name="Barloy-Hubler F."/>
            <person name="Berlin A."/>
            <person name="Bloomquist R."/>
            <person name="Carleton K.L."/>
            <person name="Conte M.A."/>
            <person name="D'Cotta H."/>
            <person name="Eshel O."/>
            <person name="Gaffney L."/>
            <person name="Galibert F."/>
            <person name="Gante H.F."/>
            <person name="Gnerre S."/>
            <person name="Greuter L."/>
            <person name="Guyon R."/>
            <person name="Haddad N.S."/>
            <person name="Haerty W."/>
            <person name="Harris R.M."/>
            <person name="Hofmann H.A."/>
            <person name="Hourlier T."/>
            <person name="Hulata G."/>
            <person name="Jaffe D.B."/>
            <person name="Lara M."/>
            <person name="Lee A.P."/>
            <person name="MacCallum I."/>
            <person name="Mwaiko S."/>
            <person name="Nikaido M."/>
            <person name="Nishihara H."/>
            <person name="Ozouf-Costaz C."/>
            <person name="Penman D.J."/>
            <person name="Przybylski D."/>
            <person name="Rakotomanga M."/>
            <person name="Renn S.C.P."/>
            <person name="Ribeiro F.J."/>
            <person name="Ron M."/>
            <person name="Salzburger W."/>
            <person name="Sanchez-Pulido L."/>
            <person name="Santos M.E."/>
            <person name="Searle S."/>
            <person name="Sharpe T."/>
            <person name="Swofford R."/>
            <person name="Tan F.J."/>
            <person name="Williams L."/>
            <person name="Young S."/>
            <person name="Yin S."/>
            <person name="Okada N."/>
            <person name="Kocher T.D."/>
            <person name="Miska E.A."/>
            <person name="Lander E.S."/>
            <person name="Venkatesh B."/>
            <person name="Fernald R.D."/>
            <person name="Meyer A."/>
            <person name="Ponting C.P."/>
            <person name="Streelman J.T."/>
            <person name="Lindblad-Toh K."/>
            <person name="Seehausen O."/>
            <person name="Di Palma F."/>
        </authorList>
    </citation>
    <scope>NUCLEOTIDE SEQUENCE</scope>
</reference>
<dbReference type="CDD" id="cd17047">
    <property type="entry name" value="Ubl_UBFD1"/>
    <property type="match status" value="1"/>
</dbReference>
<feature type="region of interest" description="Disordered" evidence="1">
    <location>
        <begin position="1"/>
        <end position="47"/>
    </location>
</feature>
<evidence type="ECO:0000256" key="1">
    <source>
        <dbReference type="SAM" id="MobiDB-lite"/>
    </source>
</evidence>
<dbReference type="Pfam" id="PF25343">
    <property type="entry name" value="PH_UBFD1_C"/>
    <property type="match status" value="1"/>
</dbReference>
<keyword evidence="4" id="KW-1185">Reference proteome</keyword>
<feature type="compositionally biased region" description="Polar residues" evidence="1">
    <location>
        <begin position="25"/>
        <end position="43"/>
    </location>
</feature>
<proteinExistence type="predicted"/>
<dbReference type="Pfam" id="PF00240">
    <property type="entry name" value="ubiquitin"/>
    <property type="match status" value="1"/>
</dbReference>
<dbReference type="SUPFAM" id="SSF54236">
    <property type="entry name" value="Ubiquitin-like"/>
    <property type="match status" value="1"/>
</dbReference>
<reference evidence="3" key="3">
    <citation type="submission" date="2025-09" db="UniProtKB">
        <authorList>
            <consortium name="Ensembl"/>
        </authorList>
    </citation>
    <scope>IDENTIFICATION</scope>
</reference>
<evidence type="ECO:0000313" key="4">
    <source>
        <dbReference type="Proteomes" id="UP000265160"/>
    </source>
</evidence>
<feature type="compositionally biased region" description="Basic and acidic residues" evidence="1">
    <location>
        <begin position="1"/>
        <end position="21"/>
    </location>
</feature>
<evidence type="ECO:0000259" key="2">
    <source>
        <dbReference type="PROSITE" id="PS50053"/>
    </source>
</evidence>
<evidence type="ECO:0000313" key="3">
    <source>
        <dbReference type="Ensembl" id="ENSMZEP00005030181.1"/>
    </source>
</evidence>
<reference evidence="3" key="2">
    <citation type="submission" date="2025-08" db="UniProtKB">
        <authorList>
            <consortium name="Ensembl"/>
        </authorList>
    </citation>
    <scope>IDENTIFICATION</scope>
</reference>
<dbReference type="GO" id="GO:0045296">
    <property type="term" value="F:cadherin binding"/>
    <property type="evidence" value="ECO:0007669"/>
    <property type="project" value="TreeGrafter"/>
</dbReference>
<protein>
    <submittedName>
        <fullName evidence="3">Ubiquitin family domain containing 1</fullName>
    </submittedName>
</protein>
<dbReference type="GO" id="GO:0003723">
    <property type="term" value="F:RNA binding"/>
    <property type="evidence" value="ECO:0007669"/>
    <property type="project" value="TreeGrafter"/>
</dbReference>
<dbReference type="AlphaFoldDB" id="A0A3P9D7V3"/>
<dbReference type="Proteomes" id="UP000265160">
    <property type="component" value="LG4"/>
</dbReference>
<dbReference type="Gene3D" id="3.10.20.90">
    <property type="entry name" value="Phosphatidylinositol 3-kinase Catalytic Subunit, Chain A, domain 1"/>
    <property type="match status" value="1"/>
</dbReference>
<feature type="domain" description="Ubiquitin-like" evidence="2">
    <location>
        <begin position="50"/>
        <end position="119"/>
    </location>
</feature>